<feature type="compositionally biased region" description="Polar residues" evidence="1">
    <location>
        <begin position="55"/>
        <end position="68"/>
    </location>
</feature>
<evidence type="ECO:0000313" key="3">
    <source>
        <dbReference type="Proteomes" id="UP000789342"/>
    </source>
</evidence>
<feature type="region of interest" description="Disordered" evidence="1">
    <location>
        <begin position="30"/>
        <end position="87"/>
    </location>
</feature>
<comment type="caution">
    <text evidence="2">The sequence shown here is derived from an EMBL/GenBank/DDBJ whole genome shotgun (WGS) entry which is preliminary data.</text>
</comment>
<organism evidence="2 3">
    <name type="scientific">Acaulospora morrowiae</name>
    <dbReference type="NCBI Taxonomy" id="94023"/>
    <lineage>
        <taxon>Eukaryota</taxon>
        <taxon>Fungi</taxon>
        <taxon>Fungi incertae sedis</taxon>
        <taxon>Mucoromycota</taxon>
        <taxon>Glomeromycotina</taxon>
        <taxon>Glomeromycetes</taxon>
        <taxon>Diversisporales</taxon>
        <taxon>Acaulosporaceae</taxon>
        <taxon>Acaulospora</taxon>
    </lineage>
</organism>
<dbReference type="AlphaFoldDB" id="A0A9N8W609"/>
<accession>A0A9N8W609</accession>
<dbReference type="OrthoDB" id="2437912at2759"/>
<gene>
    <name evidence="2" type="ORF">AMORRO_LOCUS2198</name>
</gene>
<dbReference type="EMBL" id="CAJVPV010000904">
    <property type="protein sequence ID" value="CAG8478552.1"/>
    <property type="molecule type" value="Genomic_DNA"/>
</dbReference>
<sequence>MSSNLHNNKNQTVSVDEIDENTAYVPVKGSTALEGVGTNPSGKKFDDNVAYPKEQGSTALGSVGTNPLQAAKSEVADKKTTNTSIKS</sequence>
<protein>
    <submittedName>
        <fullName evidence="2">12917_t:CDS:1</fullName>
    </submittedName>
</protein>
<evidence type="ECO:0000256" key="1">
    <source>
        <dbReference type="SAM" id="MobiDB-lite"/>
    </source>
</evidence>
<reference evidence="2" key="1">
    <citation type="submission" date="2021-06" db="EMBL/GenBank/DDBJ databases">
        <authorList>
            <person name="Kallberg Y."/>
            <person name="Tangrot J."/>
            <person name="Rosling A."/>
        </authorList>
    </citation>
    <scope>NUCLEOTIDE SEQUENCE</scope>
    <source>
        <strain evidence="2">CL551</strain>
    </source>
</reference>
<proteinExistence type="predicted"/>
<evidence type="ECO:0000313" key="2">
    <source>
        <dbReference type="EMBL" id="CAG8478552.1"/>
    </source>
</evidence>
<name>A0A9N8W609_9GLOM</name>
<dbReference type="Proteomes" id="UP000789342">
    <property type="component" value="Unassembled WGS sequence"/>
</dbReference>
<keyword evidence="3" id="KW-1185">Reference proteome</keyword>